<dbReference type="Proteomes" id="UP000224974">
    <property type="component" value="Unassembled WGS sequence"/>
</dbReference>
<gene>
    <name evidence="19" type="ORF">CRN84_23725</name>
</gene>
<keyword evidence="10 19" id="KW-0418">Kinase</keyword>
<dbReference type="Pfam" id="PF02518">
    <property type="entry name" value="HATPase_c"/>
    <property type="match status" value="1"/>
</dbReference>
<evidence type="ECO:0000256" key="15">
    <source>
        <dbReference type="ARBA" id="ARBA00073143"/>
    </source>
</evidence>
<evidence type="ECO:0000256" key="11">
    <source>
        <dbReference type="ARBA" id="ARBA00022840"/>
    </source>
</evidence>
<proteinExistence type="predicted"/>
<keyword evidence="16" id="KW-0175">Coiled coil</keyword>
<evidence type="ECO:0000259" key="18">
    <source>
        <dbReference type="PROSITE" id="PS50885"/>
    </source>
</evidence>
<dbReference type="GO" id="GO:0005886">
    <property type="term" value="C:plasma membrane"/>
    <property type="evidence" value="ECO:0007669"/>
    <property type="project" value="UniProtKB-SubCell"/>
</dbReference>
<dbReference type="RefSeq" id="WP_051323275.1">
    <property type="nucleotide sequence ID" value="NZ_PDDX01000001.1"/>
</dbReference>
<dbReference type="PANTHER" id="PTHR43065">
    <property type="entry name" value="SENSOR HISTIDINE KINASE"/>
    <property type="match status" value="1"/>
</dbReference>
<keyword evidence="11" id="KW-0067">ATP-binding</keyword>
<protein>
    <recommendedName>
        <fullName evidence="15">C4-dicarboxylate transport sensor protein DctB</fullName>
        <ecNumber evidence="3">2.7.13.3</ecNumber>
    </recommendedName>
</protein>
<keyword evidence="9" id="KW-0547">Nucleotide-binding</keyword>
<keyword evidence="12" id="KW-1133">Transmembrane helix</keyword>
<dbReference type="FunFam" id="1.10.287.130:FF:000049">
    <property type="entry name" value="C4-dicarboxylate transport sensor protein DctB"/>
    <property type="match status" value="1"/>
</dbReference>
<accession>A0A2C6DTT3</accession>
<sequence>MNWRIGIGGRLLFAFSLLATMTLMATGLSLRSHADLESRLTTLHQNHIGALFAATQLNDQSRQVVSLASALLMAENQQERDQVKNELLHTLNQMDEWMRQLPDRDRYFLELNTQIRQTIMVLYQVATLKASAIAGTHQQTQSLNLQFEPWLEQFNQGKPERQRWQLELAFLAGFIEKVAAAQSFNELDYTFLRIEDMGKKIAGQASFDKSLSAEQYQQLIQLLALTSREGQLFSYKNQELDLSYQLSFLMTNNQRYVQQLAKQISYYSQQVNRLIDTELSAATQSVAQASRLTLGLSLVSLILVITLSWLYVRRSIINRIRTLQSNMKSIAKGELNTPIIILGNDEISSMAKDLAIFQQSALRAEQTRWQLQQETDERRQAEHQLALAQEELVQAGKLAALGQLSVSITHEINQPLAAMRNYIFSLNHYLQQNDATQIKRKIDQLRQLLDKVSHITHHLKSFARKADNNLSPVHLKTVLCAAIELVQVSKQGIDLQIQPVNPEQKDQSLNDIWASAEAIRLEQVLVNLLSNAIDAISSVAQPKIIIAWQRLEHWVEILVIDNGCGIAPEHAGRIFDPFFSQKTASNGLGLGLSISYNIMQDLRGHLRLVSSRSAYTCFSLRLRLVPPPESGDNTED</sequence>
<keyword evidence="20" id="KW-1185">Reference proteome</keyword>
<keyword evidence="8" id="KW-0812">Transmembrane</keyword>
<evidence type="ECO:0000256" key="12">
    <source>
        <dbReference type="ARBA" id="ARBA00022989"/>
    </source>
</evidence>
<dbReference type="PROSITE" id="PS50109">
    <property type="entry name" value="HIS_KIN"/>
    <property type="match status" value="1"/>
</dbReference>
<comment type="catalytic activity">
    <reaction evidence="1">
        <text>ATP + protein L-histidine = ADP + protein N-phospho-L-histidine.</text>
        <dbReference type="EC" id="2.7.13.3"/>
    </reaction>
</comment>
<dbReference type="AlphaFoldDB" id="A0A2C6DTT3"/>
<evidence type="ECO:0000256" key="5">
    <source>
        <dbReference type="ARBA" id="ARBA00022519"/>
    </source>
</evidence>
<dbReference type="CDD" id="cd06225">
    <property type="entry name" value="HAMP"/>
    <property type="match status" value="1"/>
</dbReference>
<dbReference type="Gene3D" id="1.10.287.130">
    <property type="match status" value="1"/>
</dbReference>
<keyword evidence="14" id="KW-0472">Membrane</keyword>
<dbReference type="STRING" id="1111728.GCA_000427805_01287"/>
<evidence type="ECO:0000256" key="13">
    <source>
        <dbReference type="ARBA" id="ARBA00023012"/>
    </source>
</evidence>
<dbReference type="SUPFAM" id="SSF47384">
    <property type="entry name" value="Homodimeric domain of signal transducing histidine kinase"/>
    <property type="match status" value="1"/>
</dbReference>
<evidence type="ECO:0000259" key="17">
    <source>
        <dbReference type="PROSITE" id="PS50109"/>
    </source>
</evidence>
<dbReference type="GO" id="GO:0000155">
    <property type="term" value="F:phosphorelay sensor kinase activity"/>
    <property type="evidence" value="ECO:0007669"/>
    <property type="project" value="InterPro"/>
</dbReference>
<dbReference type="Gene3D" id="6.10.340.10">
    <property type="match status" value="1"/>
</dbReference>
<feature type="coiled-coil region" evidence="16">
    <location>
        <begin position="364"/>
        <end position="398"/>
    </location>
</feature>
<evidence type="ECO:0000256" key="2">
    <source>
        <dbReference type="ARBA" id="ARBA00004429"/>
    </source>
</evidence>
<dbReference type="GO" id="GO:0005524">
    <property type="term" value="F:ATP binding"/>
    <property type="evidence" value="ECO:0007669"/>
    <property type="project" value="UniProtKB-KW"/>
</dbReference>
<dbReference type="SMART" id="SM00304">
    <property type="entry name" value="HAMP"/>
    <property type="match status" value="1"/>
</dbReference>
<evidence type="ECO:0000313" key="19">
    <source>
        <dbReference type="EMBL" id="PHI32113.1"/>
    </source>
</evidence>
<keyword evidence="5" id="KW-0997">Cell inner membrane</keyword>
<evidence type="ECO:0000313" key="20">
    <source>
        <dbReference type="Proteomes" id="UP000224974"/>
    </source>
</evidence>
<dbReference type="PROSITE" id="PS50885">
    <property type="entry name" value="HAMP"/>
    <property type="match status" value="1"/>
</dbReference>
<dbReference type="Gene3D" id="3.30.565.10">
    <property type="entry name" value="Histidine kinase-like ATPase, C-terminal domain"/>
    <property type="match status" value="1"/>
</dbReference>
<evidence type="ECO:0000256" key="9">
    <source>
        <dbReference type="ARBA" id="ARBA00022741"/>
    </source>
</evidence>
<evidence type="ECO:0000256" key="4">
    <source>
        <dbReference type="ARBA" id="ARBA00022475"/>
    </source>
</evidence>
<dbReference type="EC" id="2.7.13.3" evidence="3"/>
<keyword evidence="4" id="KW-1003">Cell membrane</keyword>
<dbReference type="InterPro" id="IPR036890">
    <property type="entry name" value="HATPase_C_sf"/>
</dbReference>
<comment type="subcellular location">
    <subcellularLocation>
        <location evidence="2">Cell inner membrane</location>
        <topology evidence="2">Multi-pass membrane protein</topology>
    </subcellularLocation>
</comment>
<organism evidence="19 20">
    <name type="scientific">Budvicia aquatica</name>
    <dbReference type="NCBI Taxonomy" id="82979"/>
    <lineage>
        <taxon>Bacteria</taxon>
        <taxon>Pseudomonadati</taxon>
        <taxon>Pseudomonadota</taxon>
        <taxon>Gammaproteobacteria</taxon>
        <taxon>Enterobacterales</taxon>
        <taxon>Budviciaceae</taxon>
        <taxon>Budvicia</taxon>
    </lineage>
</organism>
<evidence type="ECO:0000256" key="1">
    <source>
        <dbReference type="ARBA" id="ARBA00000085"/>
    </source>
</evidence>
<keyword evidence="6" id="KW-0597">Phosphoprotein</keyword>
<dbReference type="InterPro" id="IPR003660">
    <property type="entry name" value="HAMP_dom"/>
</dbReference>
<evidence type="ECO:0000256" key="10">
    <source>
        <dbReference type="ARBA" id="ARBA00022777"/>
    </source>
</evidence>
<dbReference type="CDD" id="cd00082">
    <property type="entry name" value="HisKA"/>
    <property type="match status" value="1"/>
</dbReference>
<evidence type="ECO:0000256" key="8">
    <source>
        <dbReference type="ARBA" id="ARBA00022692"/>
    </source>
</evidence>
<dbReference type="InterPro" id="IPR003661">
    <property type="entry name" value="HisK_dim/P_dom"/>
</dbReference>
<feature type="coiled-coil region" evidence="16">
    <location>
        <begin position="73"/>
        <end position="100"/>
    </location>
</feature>
<dbReference type="SUPFAM" id="SSF55874">
    <property type="entry name" value="ATPase domain of HSP90 chaperone/DNA topoisomerase II/histidine kinase"/>
    <property type="match status" value="1"/>
</dbReference>
<reference evidence="20" key="1">
    <citation type="submission" date="2017-09" db="EMBL/GenBank/DDBJ databases">
        <title>FDA dAtabase for Regulatory Grade micrObial Sequences (FDA-ARGOS): Supporting development and validation of Infectious Disease Dx tests.</title>
        <authorList>
            <person name="Minogue T."/>
            <person name="Wolcott M."/>
            <person name="Wasieloski L."/>
            <person name="Aguilar W."/>
            <person name="Moore D."/>
            <person name="Tallon L."/>
            <person name="Sadzewicz L."/>
            <person name="Ott S."/>
            <person name="Zhao X."/>
            <person name="Nagaraj S."/>
            <person name="Vavikolanu K."/>
            <person name="Aluvathingal J."/>
            <person name="Nadendla S."/>
            <person name="Sichtig H."/>
        </authorList>
    </citation>
    <scope>NUCLEOTIDE SEQUENCE [LARGE SCALE GENOMIC DNA]</scope>
    <source>
        <strain evidence="20">FDAARGOS_387</strain>
    </source>
</reference>
<dbReference type="InterPro" id="IPR005467">
    <property type="entry name" value="His_kinase_dom"/>
</dbReference>
<dbReference type="PANTHER" id="PTHR43065:SF46">
    <property type="entry name" value="C4-DICARBOXYLATE TRANSPORT SENSOR PROTEIN DCTB"/>
    <property type="match status" value="1"/>
</dbReference>
<dbReference type="OrthoDB" id="9772100at2"/>
<dbReference type="Pfam" id="PF00672">
    <property type="entry name" value="HAMP"/>
    <property type="match status" value="1"/>
</dbReference>
<dbReference type="PRINTS" id="PR00344">
    <property type="entry name" value="BCTRLSENSOR"/>
</dbReference>
<dbReference type="SUPFAM" id="SSF158472">
    <property type="entry name" value="HAMP domain-like"/>
    <property type="match status" value="1"/>
</dbReference>
<evidence type="ECO:0000256" key="16">
    <source>
        <dbReference type="SAM" id="Coils"/>
    </source>
</evidence>
<dbReference type="EMBL" id="PDDX01000001">
    <property type="protein sequence ID" value="PHI32113.1"/>
    <property type="molecule type" value="Genomic_DNA"/>
</dbReference>
<feature type="domain" description="Histidine kinase" evidence="17">
    <location>
        <begin position="407"/>
        <end position="626"/>
    </location>
</feature>
<dbReference type="InterPro" id="IPR036097">
    <property type="entry name" value="HisK_dim/P_sf"/>
</dbReference>
<comment type="caution">
    <text evidence="19">The sequence shown here is derived from an EMBL/GenBank/DDBJ whole genome shotgun (WGS) entry which is preliminary data.</text>
</comment>
<evidence type="ECO:0000256" key="14">
    <source>
        <dbReference type="ARBA" id="ARBA00023136"/>
    </source>
</evidence>
<feature type="domain" description="HAMP" evidence="18">
    <location>
        <begin position="314"/>
        <end position="366"/>
    </location>
</feature>
<evidence type="ECO:0000256" key="7">
    <source>
        <dbReference type="ARBA" id="ARBA00022679"/>
    </source>
</evidence>
<evidence type="ECO:0000256" key="6">
    <source>
        <dbReference type="ARBA" id="ARBA00022553"/>
    </source>
</evidence>
<dbReference type="InterPro" id="IPR003594">
    <property type="entry name" value="HATPase_dom"/>
</dbReference>
<keyword evidence="13" id="KW-0902">Two-component regulatory system</keyword>
<name>A0A2C6DTT3_9GAMM</name>
<dbReference type="InterPro" id="IPR004358">
    <property type="entry name" value="Sig_transdc_His_kin-like_C"/>
</dbReference>
<keyword evidence="7" id="KW-0808">Transferase</keyword>
<evidence type="ECO:0000256" key="3">
    <source>
        <dbReference type="ARBA" id="ARBA00012438"/>
    </source>
</evidence>
<dbReference type="SMART" id="SM00387">
    <property type="entry name" value="HATPase_c"/>
    <property type="match status" value="1"/>
</dbReference>